<dbReference type="PROSITE" id="PS50850">
    <property type="entry name" value="MFS"/>
    <property type="match status" value="1"/>
</dbReference>
<dbReference type="GO" id="GO:0005326">
    <property type="term" value="F:neurotransmitter transmembrane transporter activity"/>
    <property type="evidence" value="ECO:0007669"/>
    <property type="project" value="TreeGrafter"/>
</dbReference>
<evidence type="ECO:0000259" key="6">
    <source>
        <dbReference type="PROSITE" id="PS50850"/>
    </source>
</evidence>
<evidence type="ECO:0000256" key="5">
    <source>
        <dbReference type="SAM" id="Phobius"/>
    </source>
</evidence>
<evidence type="ECO:0000256" key="3">
    <source>
        <dbReference type="ARBA" id="ARBA00022989"/>
    </source>
</evidence>
<feature type="transmembrane region" description="Helical" evidence="5">
    <location>
        <begin position="60"/>
        <end position="79"/>
    </location>
</feature>
<proteinExistence type="predicted"/>
<feature type="transmembrane region" description="Helical" evidence="5">
    <location>
        <begin position="165"/>
        <end position="185"/>
    </location>
</feature>
<protein>
    <submittedName>
        <fullName evidence="8">Vesicular glutamate transporter 2-like</fullName>
    </submittedName>
</protein>
<dbReference type="GO" id="GO:0035249">
    <property type="term" value="P:synaptic transmission, glutamatergic"/>
    <property type="evidence" value="ECO:0007669"/>
    <property type="project" value="TreeGrafter"/>
</dbReference>
<feature type="transmembrane region" description="Helical" evidence="5">
    <location>
        <begin position="420"/>
        <end position="441"/>
    </location>
</feature>
<feature type="transmembrane region" description="Helical" evidence="5">
    <location>
        <begin position="259"/>
        <end position="285"/>
    </location>
</feature>
<dbReference type="Gene3D" id="1.20.1250.20">
    <property type="entry name" value="MFS general substrate transporter like domains"/>
    <property type="match status" value="1"/>
</dbReference>
<organism evidence="7 8">
    <name type="scientific">Branchiostoma belcheri</name>
    <name type="common">Amphioxus</name>
    <dbReference type="NCBI Taxonomy" id="7741"/>
    <lineage>
        <taxon>Eukaryota</taxon>
        <taxon>Metazoa</taxon>
        <taxon>Chordata</taxon>
        <taxon>Cephalochordata</taxon>
        <taxon>Leptocardii</taxon>
        <taxon>Amphioxiformes</taxon>
        <taxon>Branchiostomatidae</taxon>
        <taxon>Branchiostoma</taxon>
    </lineage>
</organism>
<dbReference type="Proteomes" id="UP000515135">
    <property type="component" value="Unplaced"/>
</dbReference>
<dbReference type="InterPro" id="IPR036259">
    <property type="entry name" value="MFS_trans_sf"/>
</dbReference>
<dbReference type="AlphaFoldDB" id="A0A6P4ZMU2"/>
<dbReference type="KEGG" id="bbel:109480354"/>
<accession>A0A6P4ZMU2</accession>
<dbReference type="GO" id="GO:0098700">
    <property type="term" value="P:neurotransmitter loading into synaptic vesicle"/>
    <property type="evidence" value="ECO:0007669"/>
    <property type="project" value="TreeGrafter"/>
</dbReference>
<feature type="transmembrane region" description="Helical" evidence="5">
    <location>
        <begin position="135"/>
        <end position="153"/>
    </location>
</feature>
<dbReference type="InterPro" id="IPR050382">
    <property type="entry name" value="MFS_Na/Anion_cotransporter"/>
</dbReference>
<feature type="transmembrane region" description="Helical" evidence="5">
    <location>
        <begin position="100"/>
        <end position="129"/>
    </location>
</feature>
<feature type="transmembrane region" description="Helical" evidence="5">
    <location>
        <begin position="388"/>
        <end position="408"/>
    </location>
</feature>
<keyword evidence="2 5" id="KW-0812">Transmembrane</keyword>
<feature type="transmembrane region" description="Helical" evidence="5">
    <location>
        <begin position="330"/>
        <end position="346"/>
    </location>
</feature>
<dbReference type="PANTHER" id="PTHR11662">
    <property type="entry name" value="SOLUTE CARRIER FAMILY 17"/>
    <property type="match status" value="1"/>
</dbReference>
<dbReference type="PANTHER" id="PTHR11662:SF456">
    <property type="entry name" value="VESICULAR GLUTAMATE TRANSPORTER, ISOFORM A"/>
    <property type="match status" value="1"/>
</dbReference>
<dbReference type="RefSeq" id="XP_019638108.1">
    <property type="nucleotide sequence ID" value="XM_019782549.1"/>
</dbReference>
<dbReference type="InterPro" id="IPR020846">
    <property type="entry name" value="MFS_dom"/>
</dbReference>
<evidence type="ECO:0000256" key="2">
    <source>
        <dbReference type="ARBA" id="ARBA00022692"/>
    </source>
</evidence>
<dbReference type="OrthoDB" id="2985014at2759"/>
<keyword evidence="7" id="KW-1185">Reference proteome</keyword>
<reference evidence="8" key="1">
    <citation type="submission" date="2025-08" db="UniProtKB">
        <authorList>
            <consortium name="RefSeq"/>
        </authorList>
    </citation>
    <scope>IDENTIFICATION</scope>
    <source>
        <tissue evidence="8">Gonad</tissue>
    </source>
</reference>
<feature type="transmembrane region" description="Helical" evidence="5">
    <location>
        <begin position="352"/>
        <end position="376"/>
    </location>
</feature>
<evidence type="ECO:0000313" key="8">
    <source>
        <dbReference type="RefSeq" id="XP_019638108.1"/>
    </source>
</evidence>
<dbReference type="GO" id="GO:0060076">
    <property type="term" value="C:excitatory synapse"/>
    <property type="evidence" value="ECO:0007669"/>
    <property type="project" value="TreeGrafter"/>
</dbReference>
<evidence type="ECO:0000256" key="1">
    <source>
        <dbReference type="ARBA" id="ARBA00004141"/>
    </source>
</evidence>
<feature type="domain" description="Major facilitator superfamily (MFS) profile" evidence="6">
    <location>
        <begin position="8"/>
        <end position="445"/>
    </location>
</feature>
<dbReference type="GeneID" id="109480354"/>
<gene>
    <name evidence="8" type="primary">LOC109480354</name>
</gene>
<dbReference type="GO" id="GO:0005313">
    <property type="term" value="F:L-glutamate transmembrane transporter activity"/>
    <property type="evidence" value="ECO:0007669"/>
    <property type="project" value="TreeGrafter"/>
</dbReference>
<dbReference type="InterPro" id="IPR011701">
    <property type="entry name" value="MFS"/>
</dbReference>
<name>A0A6P4ZMU2_BRABE</name>
<feature type="transmembrane region" description="Helical" evidence="5">
    <location>
        <begin position="305"/>
        <end position="323"/>
    </location>
</feature>
<comment type="subcellular location">
    <subcellularLocation>
        <location evidence="1">Membrane</location>
        <topology evidence="1">Multi-pass membrane protein</topology>
    </subcellularLocation>
</comment>
<feature type="transmembrane region" description="Helical" evidence="5">
    <location>
        <begin position="191"/>
        <end position="214"/>
    </location>
</feature>
<dbReference type="SUPFAM" id="SSF103473">
    <property type="entry name" value="MFS general substrate transporter"/>
    <property type="match status" value="1"/>
</dbReference>
<evidence type="ECO:0000256" key="4">
    <source>
        <dbReference type="ARBA" id="ARBA00023136"/>
    </source>
</evidence>
<evidence type="ECO:0000313" key="7">
    <source>
        <dbReference type="Proteomes" id="UP000515135"/>
    </source>
</evidence>
<keyword evidence="3 5" id="KW-1133">Transmembrane helix</keyword>
<sequence length="511" mass="56234">MGKKSTAVGFLVFGGLFLQYMMRTTIAIAIPAAVQGYHGLYTNLEDIIFRWRGGSSKLQLNYTQVEVGAIFGTFYIGYIPSRLLGGHLAFRFPALRVFQLSLLMTSLLHIWAPVGLGVHLSVIIIIRILRGFTEGIAFPAAFTLLVEWLPTFTADRARIITTVPIVMYLGFGLGFLLNSLFLPLFGWFAPFALFGIFGILWTAIMETFNCVYGFTQGPTEDDMKDMNKNRKSSIENQYNGRRISNNTPIPWTAMMTSPAVLAVVFCEAVLKCGQHLVLLYAPIMFSQVGKRSITEIGLLSMSPPLLVAFILPIALVIIPSLNLVDPPRKIFNSIGFFGFAAGLMVVGMKPNFIWMTVFLAVGLGMTAFALAAGYNMTPIEIAPEYATIIRGVSAAFGTAIGAFYIIFVGWATGDKTTNQWSIVCVLEACFLCAAAVLFMISGRSTVQPWARPWERNGEPPRPQLRDTASADRLVSPAGSLNDLLEATSQECVQPDMDDYYTAFKKGQEKTE</sequence>
<dbReference type="GO" id="GO:0050803">
    <property type="term" value="P:regulation of synapse structure or activity"/>
    <property type="evidence" value="ECO:0007669"/>
    <property type="project" value="TreeGrafter"/>
</dbReference>
<dbReference type="Pfam" id="PF07690">
    <property type="entry name" value="MFS_1"/>
    <property type="match status" value="1"/>
</dbReference>
<dbReference type="GO" id="GO:0030672">
    <property type="term" value="C:synaptic vesicle membrane"/>
    <property type="evidence" value="ECO:0007669"/>
    <property type="project" value="TreeGrafter"/>
</dbReference>
<keyword evidence="4 5" id="KW-0472">Membrane</keyword>